<protein>
    <submittedName>
        <fullName evidence="1">Uncharacterized protein</fullName>
    </submittedName>
</protein>
<sequence>MMELGKLSGAVGPLSASAATSYAAAAISGVG</sequence>
<dbReference type="Proteomes" id="UP001154282">
    <property type="component" value="Unassembled WGS sequence"/>
</dbReference>
<proteinExistence type="predicted"/>
<evidence type="ECO:0000313" key="1">
    <source>
        <dbReference type="EMBL" id="CAI0404216.1"/>
    </source>
</evidence>
<organism evidence="1 2">
    <name type="scientific">Linum tenue</name>
    <dbReference type="NCBI Taxonomy" id="586396"/>
    <lineage>
        <taxon>Eukaryota</taxon>
        <taxon>Viridiplantae</taxon>
        <taxon>Streptophyta</taxon>
        <taxon>Embryophyta</taxon>
        <taxon>Tracheophyta</taxon>
        <taxon>Spermatophyta</taxon>
        <taxon>Magnoliopsida</taxon>
        <taxon>eudicotyledons</taxon>
        <taxon>Gunneridae</taxon>
        <taxon>Pentapetalae</taxon>
        <taxon>rosids</taxon>
        <taxon>fabids</taxon>
        <taxon>Malpighiales</taxon>
        <taxon>Linaceae</taxon>
        <taxon>Linum</taxon>
    </lineage>
</organism>
<evidence type="ECO:0000313" key="2">
    <source>
        <dbReference type="Proteomes" id="UP001154282"/>
    </source>
</evidence>
<keyword evidence="2" id="KW-1185">Reference proteome</keyword>
<name>A0AAV0J6Q8_9ROSI</name>
<accession>A0AAV0J6Q8</accession>
<comment type="caution">
    <text evidence="1">The sequence shown here is derived from an EMBL/GenBank/DDBJ whole genome shotgun (WGS) entry which is preliminary data.</text>
</comment>
<gene>
    <name evidence="1" type="ORF">LITE_LOCUS12361</name>
</gene>
<dbReference type="EMBL" id="CAMGYJ010000004">
    <property type="protein sequence ID" value="CAI0404216.1"/>
    <property type="molecule type" value="Genomic_DNA"/>
</dbReference>
<dbReference type="AlphaFoldDB" id="A0AAV0J6Q8"/>
<reference evidence="1" key="1">
    <citation type="submission" date="2022-08" db="EMBL/GenBank/DDBJ databases">
        <authorList>
            <person name="Gutierrez-Valencia J."/>
        </authorList>
    </citation>
    <scope>NUCLEOTIDE SEQUENCE</scope>
</reference>